<dbReference type="Proteomes" id="UP001620597">
    <property type="component" value="Unassembled WGS sequence"/>
</dbReference>
<keyword evidence="1" id="KW-1133">Transmembrane helix</keyword>
<protein>
    <submittedName>
        <fullName evidence="2">NfeD family protein</fullName>
    </submittedName>
</protein>
<evidence type="ECO:0000313" key="2">
    <source>
        <dbReference type="EMBL" id="MFK4752879.1"/>
    </source>
</evidence>
<dbReference type="EMBL" id="JBBKTX010000012">
    <property type="protein sequence ID" value="MFK4752879.1"/>
    <property type="molecule type" value="Genomic_DNA"/>
</dbReference>
<keyword evidence="1" id="KW-0812">Transmembrane</keyword>
<proteinExistence type="predicted"/>
<accession>A0ABW8NIS9</accession>
<organism evidence="2 3">
    <name type="scientific">Oceanobacter antarcticus</name>
    <dbReference type="NCBI Taxonomy" id="3133425"/>
    <lineage>
        <taxon>Bacteria</taxon>
        <taxon>Pseudomonadati</taxon>
        <taxon>Pseudomonadota</taxon>
        <taxon>Gammaproteobacteria</taxon>
        <taxon>Oceanospirillales</taxon>
        <taxon>Oceanospirillaceae</taxon>
        <taxon>Oceanobacter</taxon>
    </lineage>
</organism>
<evidence type="ECO:0000256" key="1">
    <source>
        <dbReference type="SAM" id="Phobius"/>
    </source>
</evidence>
<comment type="caution">
    <text evidence="2">The sequence shown here is derived from an EMBL/GenBank/DDBJ whole genome shotgun (WGS) entry which is preliminary data.</text>
</comment>
<keyword evidence="1" id="KW-0472">Membrane</keyword>
<sequence length="154" mass="16766">MSYLLSHLPQSLLVVGILALIIEVAILGFASIVLFFLGLSLVLSGLLMLVGILPETLTAALWSNALITCGLALALWKPLKRLQDERQPTPINSDFARDAFVLEQDVDISGKATHRYSGVEWKLKSQQPLTAGTTVKVLRADVGVLWVEALEQDS</sequence>
<feature type="transmembrane region" description="Helical" evidence="1">
    <location>
        <begin position="57"/>
        <end position="76"/>
    </location>
</feature>
<reference evidence="2 3" key="1">
    <citation type="submission" date="2024-03" db="EMBL/GenBank/DDBJ databases">
        <title>High-quality draft genome sequence of Oceanobacter sp. wDCs-4.</title>
        <authorList>
            <person name="Dong C."/>
        </authorList>
    </citation>
    <scope>NUCLEOTIDE SEQUENCE [LARGE SCALE GENOMIC DNA]</scope>
    <source>
        <strain evidence="3">wDCs-4</strain>
    </source>
</reference>
<name>A0ABW8NIS9_9GAMM</name>
<dbReference type="RefSeq" id="WP_416206014.1">
    <property type="nucleotide sequence ID" value="NZ_JBBKTX010000012.1"/>
</dbReference>
<feature type="transmembrane region" description="Helical" evidence="1">
    <location>
        <begin position="12"/>
        <end position="37"/>
    </location>
</feature>
<evidence type="ECO:0000313" key="3">
    <source>
        <dbReference type="Proteomes" id="UP001620597"/>
    </source>
</evidence>
<gene>
    <name evidence="2" type="ORF">WG929_10710</name>
</gene>
<keyword evidence="3" id="KW-1185">Reference proteome</keyword>